<dbReference type="GO" id="GO:0005230">
    <property type="term" value="F:extracellular ligand-gated monoatomic ion channel activity"/>
    <property type="evidence" value="ECO:0007669"/>
    <property type="project" value="InterPro"/>
</dbReference>
<dbReference type="GO" id="GO:0016020">
    <property type="term" value="C:membrane"/>
    <property type="evidence" value="ECO:0007669"/>
    <property type="project" value="InterPro"/>
</dbReference>
<protein>
    <submittedName>
        <fullName evidence="3">Neur_chan_LBD domain-containing protein</fullName>
    </submittedName>
</protein>
<organism evidence="3">
    <name type="scientific">Nippostrongylus brasiliensis</name>
    <name type="common">Rat hookworm</name>
    <dbReference type="NCBI Taxonomy" id="27835"/>
    <lineage>
        <taxon>Eukaryota</taxon>
        <taxon>Metazoa</taxon>
        <taxon>Ecdysozoa</taxon>
        <taxon>Nematoda</taxon>
        <taxon>Chromadorea</taxon>
        <taxon>Rhabditida</taxon>
        <taxon>Rhabditina</taxon>
        <taxon>Rhabditomorpha</taxon>
        <taxon>Strongyloidea</taxon>
        <taxon>Heligmosomidae</taxon>
        <taxon>Nippostrongylus</taxon>
    </lineage>
</organism>
<dbReference type="EMBL" id="UYSL01002865">
    <property type="protein sequence ID" value="VDL66073.1"/>
    <property type="molecule type" value="Genomic_DNA"/>
</dbReference>
<dbReference type="InterPro" id="IPR036734">
    <property type="entry name" value="Neur_chan_lig-bd_sf"/>
</dbReference>
<dbReference type="WBParaSite" id="NBR_0000248301-mRNA-1">
    <property type="protein sequence ID" value="NBR_0000248301-mRNA-1"/>
    <property type="gene ID" value="NBR_0000248301"/>
</dbReference>
<dbReference type="STRING" id="27835.A0A0N4XIY1"/>
<dbReference type="AlphaFoldDB" id="A0A0N4XIY1"/>
<sequence length="95" mass="10766">MRRYALSMISGVVLFFTYLTSMGNIARADSVTALLSNTSTLISNRSAVMEDIPLVRLTRDLLARDKYDVRVRPIIDHTKPLKVHISISLYQIIEV</sequence>
<gene>
    <name evidence="1" type="ORF">NBR_LOCUS2484</name>
</gene>
<dbReference type="Proteomes" id="UP000271162">
    <property type="component" value="Unassembled WGS sequence"/>
</dbReference>
<reference evidence="3" key="1">
    <citation type="submission" date="2017-02" db="UniProtKB">
        <authorList>
            <consortium name="WormBaseParasite"/>
        </authorList>
    </citation>
    <scope>IDENTIFICATION</scope>
</reference>
<name>A0A0N4XIY1_NIPBR</name>
<accession>A0A0N4XIY1</accession>
<proteinExistence type="predicted"/>
<evidence type="ECO:0000313" key="1">
    <source>
        <dbReference type="EMBL" id="VDL66073.1"/>
    </source>
</evidence>
<reference evidence="1 2" key="2">
    <citation type="submission" date="2018-11" db="EMBL/GenBank/DDBJ databases">
        <authorList>
            <consortium name="Pathogen Informatics"/>
        </authorList>
    </citation>
    <scope>NUCLEOTIDE SEQUENCE [LARGE SCALE GENOMIC DNA]</scope>
</reference>
<keyword evidence="2" id="KW-1185">Reference proteome</keyword>
<evidence type="ECO:0000313" key="2">
    <source>
        <dbReference type="Proteomes" id="UP000271162"/>
    </source>
</evidence>
<dbReference type="Gene3D" id="2.70.170.10">
    <property type="entry name" value="Neurotransmitter-gated ion-channel ligand-binding domain"/>
    <property type="match status" value="1"/>
</dbReference>
<dbReference type="SUPFAM" id="SSF63712">
    <property type="entry name" value="Nicotinic receptor ligand binding domain-like"/>
    <property type="match status" value="1"/>
</dbReference>
<evidence type="ECO:0000313" key="3">
    <source>
        <dbReference type="WBParaSite" id="NBR_0000248301-mRNA-1"/>
    </source>
</evidence>